<organism evidence="1 2">
    <name type="scientific">Meganyctiphanes norvegica</name>
    <name type="common">Northern krill</name>
    <name type="synonym">Thysanopoda norvegica</name>
    <dbReference type="NCBI Taxonomy" id="48144"/>
    <lineage>
        <taxon>Eukaryota</taxon>
        <taxon>Metazoa</taxon>
        <taxon>Ecdysozoa</taxon>
        <taxon>Arthropoda</taxon>
        <taxon>Crustacea</taxon>
        <taxon>Multicrustacea</taxon>
        <taxon>Malacostraca</taxon>
        <taxon>Eumalacostraca</taxon>
        <taxon>Eucarida</taxon>
        <taxon>Euphausiacea</taxon>
        <taxon>Euphausiidae</taxon>
        <taxon>Meganyctiphanes</taxon>
    </lineage>
</organism>
<evidence type="ECO:0000313" key="2">
    <source>
        <dbReference type="Proteomes" id="UP001497623"/>
    </source>
</evidence>
<protein>
    <submittedName>
        <fullName evidence="1">Uncharacterized protein</fullName>
    </submittedName>
</protein>
<reference evidence="1 2" key="1">
    <citation type="submission" date="2024-05" db="EMBL/GenBank/DDBJ databases">
        <authorList>
            <person name="Wallberg A."/>
        </authorList>
    </citation>
    <scope>NUCLEOTIDE SEQUENCE [LARGE SCALE GENOMIC DNA]</scope>
</reference>
<dbReference type="Proteomes" id="UP001497623">
    <property type="component" value="Unassembled WGS sequence"/>
</dbReference>
<dbReference type="EMBL" id="CAXKWB010010779">
    <property type="protein sequence ID" value="CAL4099207.1"/>
    <property type="molecule type" value="Genomic_DNA"/>
</dbReference>
<evidence type="ECO:0000313" key="1">
    <source>
        <dbReference type="EMBL" id="CAL4099207.1"/>
    </source>
</evidence>
<sequence length="279" mass="31979">MSFTGIYPTFQENRRKSVGISSTTVTSSLEYKISVIEEALVKHKENSETVSVQINQADSQIKTIIDGLRALSHNTVELKSCVEVCDSNVRDLFSTVRGCTSEMKKCSDIARESVQIASDIKQNNLNDIKAVNKKYDEFKASIRDDYIRRNRVVFFGIPKQGTDFEDHVMVEKLLYEELGLNIWVMKTFRVRSGMNSTNQNPPLIAEFWHNVDKSIILNKSTRYNLQNLPTNNRFHGVSVAPDLSFKERQEYKALKQTMINRNNELQTSGLTGEKWIIKK</sequence>
<comment type="caution">
    <text evidence="1">The sequence shown here is derived from an EMBL/GenBank/DDBJ whole genome shotgun (WGS) entry which is preliminary data.</text>
</comment>
<feature type="non-terminal residue" evidence="1">
    <location>
        <position position="279"/>
    </location>
</feature>
<name>A0AAV2QS52_MEGNR</name>
<keyword evidence="2" id="KW-1185">Reference proteome</keyword>
<accession>A0AAV2QS52</accession>
<proteinExistence type="predicted"/>
<gene>
    <name evidence="1" type="ORF">MNOR_LOCUS16431</name>
</gene>
<dbReference type="AlphaFoldDB" id="A0AAV2QS52"/>